<name>A0AAN7UAK2_9PEZI</name>
<evidence type="ECO:0000313" key="1">
    <source>
        <dbReference type="EMBL" id="KAK5625149.1"/>
    </source>
</evidence>
<keyword evidence="2" id="KW-1185">Reference proteome</keyword>
<organism evidence="1 2">
    <name type="scientific">Xylaria bambusicola</name>
    <dbReference type="NCBI Taxonomy" id="326684"/>
    <lineage>
        <taxon>Eukaryota</taxon>
        <taxon>Fungi</taxon>
        <taxon>Dikarya</taxon>
        <taxon>Ascomycota</taxon>
        <taxon>Pezizomycotina</taxon>
        <taxon>Sordariomycetes</taxon>
        <taxon>Xylariomycetidae</taxon>
        <taxon>Xylariales</taxon>
        <taxon>Xylariaceae</taxon>
        <taxon>Xylaria</taxon>
    </lineage>
</organism>
<dbReference type="Proteomes" id="UP001305414">
    <property type="component" value="Unassembled WGS sequence"/>
</dbReference>
<dbReference type="AlphaFoldDB" id="A0AAN7UAK2"/>
<sequence>MSSSRSTVIQELVHLLTSQLDHSAQPDPSSSGPMTTSYKAVLTGIQRVVSELIPGTPLSATFHDGKVHDPLGGGAYAFQQDYVTPILRALLNDENPNLLEIINARSLPTRPIVIHASLQPYFSPHIETLVGFSFTFAFAQALRDRMLAIAATGESTAPPPVTVLITLIDTTPVKSQSFKCNGTKYQKSYKDVPEAVSQYMADWEEVFRFLSVWSGISFHKALQADLFSDANMPDLVNYLISQRAILGPQLLPKYGSLAIRSACPKPGCSLIEVRGQLNEYQTGVNDDLGAITFSCPHHGDYTINLSRREEVARLEADSPVRTLLRTMAHLLDTSVHNICITSPSKAGIYQETLLYRPLAA</sequence>
<dbReference type="EMBL" id="JAWHQM010000002">
    <property type="protein sequence ID" value="KAK5625149.1"/>
    <property type="molecule type" value="Genomic_DNA"/>
</dbReference>
<proteinExistence type="predicted"/>
<evidence type="ECO:0000313" key="2">
    <source>
        <dbReference type="Proteomes" id="UP001305414"/>
    </source>
</evidence>
<reference evidence="1 2" key="1">
    <citation type="submission" date="2023-10" db="EMBL/GenBank/DDBJ databases">
        <title>Draft genome sequence of Xylaria bambusicola isolate GMP-LS, the root and basal stem rot pathogen of sugarcane in Indonesia.</title>
        <authorList>
            <person name="Selvaraj P."/>
            <person name="Muralishankar V."/>
            <person name="Muruganantham S."/>
            <person name="Sp S."/>
            <person name="Haryani S."/>
            <person name="Lau K.J.X."/>
            <person name="Naqvi N.I."/>
        </authorList>
    </citation>
    <scope>NUCLEOTIDE SEQUENCE [LARGE SCALE GENOMIC DNA]</scope>
    <source>
        <strain evidence="1">GMP-LS</strain>
    </source>
</reference>
<protein>
    <submittedName>
        <fullName evidence="1">Uncharacterized protein</fullName>
    </submittedName>
</protein>
<comment type="caution">
    <text evidence="1">The sequence shown here is derived from an EMBL/GenBank/DDBJ whole genome shotgun (WGS) entry which is preliminary data.</text>
</comment>
<gene>
    <name evidence="1" type="ORF">RRF57_000865</name>
</gene>
<accession>A0AAN7UAK2</accession>